<dbReference type="OrthoDB" id="10408339at2759"/>
<keyword evidence="2" id="KW-0732">Signal</keyword>
<evidence type="ECO:0000256" key="2">
    <source>
        <dbReference type="SAM" id="SignalP"/>
    </source>
</evidence>
<feature type="region of interest" description="Disordered" evidence="1">
    <location>
        <begin position="885"/>
        <end position="1097"/>
    </location>
</feature>
<feature type="compositionally biased region" description="Acidic residues" evidence="1">
    <location>
        <begin position="976"/>
        <end position="993"/>
    </location>
</feature>
<feature type="compositionally biased region" description="Basic and acidic residues" evidence="1">
    <location>
        <begin position="374"/>
        <end position="388"/>
    </location>
</feature>
<dbReference type="RefSeq" id="XP_019622267.1">
    <property type="nucleotide sequence ID" value="XM_019766708.1"/>
</dbReference>
<dbReference type="KEGG" id="bbel:109468464"/>
<proteinExistence type="predicted"/>
<feature type="compositionally biased region" description="Polar residues" evidence="1">
    <location>
        <begin position="525"/>
        <end position="541"/>
    </location>
</feature>
<feature type="region of interest" description="Disordered" evidence="1">
    <location>
        <begin position="595"/>
        <end position="657"/>
    </location>
</feature>
<feature type="compositionally biased region" description="Basic residues" evidence="1">
    <location>
        <begin position="329"/>
        <end position="342"/>
    </location>
</feature>
<feature type="compositionally biased region" description="Acidic residues" evidence="1">
    <location>
        <begin position="942"/>
        <end position="952"/>
    </location>
</feature>
<feature type="compositionally biased region" description="Polar residues" evidence="1">
    <location>
        <begin position="312"/>
        <end position="327"/>
    </location>
</feature>
<evidence type="ECO:0000313" key="3">
    <source>
        <dbReference type="Proteomes" id="UP000515135"/>
    </source>
</evidence>
<feature type="chain" id="PRO_5027907433" evidence="2">
    <location>
        <begin position="24"/>
        <end position="1120"/>
    </location>
</feature>
<feature type="compositionally biased region" description="Low complexity" evidence="1">
    <location>
        <begin position="630"/>
        <end position="641"/>
    </location>
</feature>
<feature type="region of interest" description="Disordered" evidence="1">
    <location>
        <begin position="164"/>
        <end position="351"/>
    </location>
</feature>
<feature type="region of interest" description="Disordered" evidence="1">
    <location>
        <begin position="699"/>
        <end position="797"/>
    </location>
</feature>
<accession>A0A6P4YUE7</accession>
<dbReference type="GeneID" id="109468464"/>
<protein>
    <submittedName>
        <fullName evidence="4">Uncharacterized protein DDB_G0287625-like</fullName>
    </submittedName>
</protein>
<feature type="region of interest" description="Disordered" evidence="1">
    <location>
        <begin position="475"/>
        <end position="550"/>
    </location>
</feature>
<feature type="region of interest" description="Disordered" evidence="1">
    <location>
        <begin position="372"/>
        <end position="418"/>
    </location>
</feature>
<feature type="compositionally biased region" description="Polar residues" evidence="1">
    <location>
        <begin position="277"/>
        <end position="299"/>
    </location>
</feature>
<name>A0A6P4YUE7_BRABE</name>
<sequence>MVRRYVGILLTFILLTTIPSSDFEELQPTAFNERDYVSDNEENSNAWNNADSEKTNPQAYSNSTSPKTNTNDPIEDRTVKGDTWLQQGLSTRWAGSNRGTKTHSYTKYNWAINGNRHVINDITLTERHIHSICNIHIHGQDNGHDCISDKGPTQLEEVGNSFIKDGIPTEYRPPPTKDGTTWTHTNYPGERQKSRVKRASWFQDNRQKNQPWHGFRHFRTNKRHGTAPGKARLPGRHGKAYGRQLSSQSSASHRGIGRNRKMPTAQSRFRSLGGTRNGKTSTSHSWVNSNKTSTIQPKTSGHVPVTPPPSPGSQNGNRNSKASSSRLSPRAHRRITHRHTKTTRPTAVNCKSDTKKRGWFFSSSSRRWPWFRRSRNDRTQAECSDGRAETAQPQPRSPAGRAKNKDSRSTTTKLKCKPGIQARLESKCRRRCRFSSRDKGGKSRFPSWGFGFFSKNSCNCVNGKHQSDCSANIEKPTQAVTSTQNPKEKISSKEHDQVNKQNGNKERAYSNTKKTKNAQSDKRTTNTGNAQSNKHVSTSRANGKGKGRWSSRICKPRIQAAIAARCHLSCRRPTSVFTRLHNVCNCVNGKHQNECPNNVEKPKQEVANPKEKKSSNAQDNSDANGRPKNNKNVNTNRRTNNYGDRQGKGKGRWSSKSRICEPRIQAAIAARCHLSCRRPKPASTGLLSFCNCVNGKHQNDCPTNIEKPKQEVANPKEKKSSSEANGRPPNNDNGNRGTNTNTNRRTSTNANQRTKTNGKTNDDKASPINLQPPTAKTSEKKRGTNITKNQHDKNKITSQKLKSKLTKETGINQNKDIGAKNVKDNKPTKSKATIMMNDKGIPNGGRLHQKAKIITDSLVSPATTAKKIEKNDAIDKQATISSIAKKNGDNGYTTPRGIGQASSDDPMLAEKPKSISNISARHDSGCSSARLKGKGGPKTGNSEEEDEEEKEEEYGRIRGVNTKRLSLTSCKKQEGPDEAPNEESNESPDDPDAEYEHGCISEKVQAQPEEVGNSFIKDGIPTEYRPPPPKDGTTWTHTNYPGERQKSRDEQQDVASPIPASFTWRQDEQQDVASPIPASFTWRQDEQQDVDSSVPSASFTWRQDEQQGTKFQTLALGPAP</sequence>
<dbReference type="Proteomes" id="UP000515135">
    <property type="component" value="Unplaced"/>
</dbReference>
<feature type="compositionally biased region" description="Basic and acidic residues" evidence="1">
    <location>
        <begin position="600"/>
        <end position="614"/>
    </location>
</feature>
<evidence type="ECO:0000256" key="1">
    <source>
        <dbReference type="SAM" id="MobiDB-lite"/>
    </source>
</evidence>
<dbReference type="AlphaFoldDB" id="A0A6P4YUE7"/>
<gene>
    <name evidence="4" type="primary">LOC109468464</name>
</gene>
<reference evidence="4" key="1">
    <citation type="submission" date="2025-08" db="UniProtKB">
        <authorList>
            <consortium name="RefSeq"/>
        </authorList>
    </citation>
    <scope>IDENTIFICATION</scope>
    <source>
        <tissue evidence="4">Gonad</tissue>
    </source>
</reference>
<feature type="compositionally biased region" description="Polar residues" evidence="1">
    <location>
        <begin position="43"/>
        <end position="72"/>
    </location>
</feature>
<feature type="compositionally biased region" description="Low complexity" evidence="1">
    <location>
        <begin position="725"/>
        <end position="754"/>
    </location>
</feature>
<feature type="compositionally biased region" description="Basic residues" evidence="1">
    <location>
        <begin position="214"/>
        <end position="225"/>
    </location>
</feature>
<feature type="region of interest" description="Disordered" evidence="1">
    <location>
        <begin position="34"/>
        <end position="77"/>
    </location>
</feature>
<feature type="signal peptide" evidence="2">
    <location>
        <begin position="1"/>
        <end position="23"/>
    </location>
</feature>
<feature type="compositionally biased region" description="Basic and acidic residues" evidence="1">
    <location>
        <begin position="706"/>
        <end position="721"/>
    </location>
</feature>
<evidence type="ECO:0000313" key="4">
    <source>
        <dbReference type="RefSeq" id="XP_019622267.1"/>
    </source>
</evidence>
<keyword evidence="3" id="KW-1185">Reference proteome</keyword>
<feature type="compositionally biased region" description="Basic and acidic residues" evidence="1">
    <location>
        <begin position="486"/>
        <end position="508"/>
    </location>
</feature>
<organism evidence="3 4">
    <name type="scientific">Branchiostoma belcheri</name>
    <name type="common">Amphioxus</name>
    <dbReference type="NCBI Taxonomy" id="7741"/>
    <lineage>
        <taxon>Eukaryota</taxon>
        <taxon>Metazoa</taxon>
        <taxon>Chordata</taxon>
        <taxon>Cephalochordata</taxon>
        <taxon>Leptocardii</taxon>
        <taxon>Amphioxiformes</taxon>
        <taxon>Branchiostomatidae</taxon>
        <taxon>Branchiostoma</taxon>
    </lineage>
</organism>